<comment type="caution">
    <text evidence="1">The sequence shown here is derived from an EMBL/GenBank/DDBJ whole genome shotgun (WGS) entry which is preliminary data.</text>
</comment>
<sequence length="93" mass="10091">MSERDMCVARLASRTSGQTPRRLEANFVTSTHEHVCTYALRTATRAPATDLINRVCSGDSKEAIAGAELAQSQDGRAVAELHRPPNNPNIILC</sequence>
<proteinExistence type="predicted"/>
<dbReference type="EMBL" id="JANPWB010000002">
    <property type="protein sequence ID" value="KAJ1206724.1"/>
    <property type="molecule type" value="Genomic_DNA"/>
</dbReference>
<accession>A0AAV7W3P2</accession>
<evidence type="ECO:0000313" key="1">
    <source>
        <dbReference type="EMBL" id="KAJ1206724.1"/>
    </source>
</evidence>
<keyword evidence="2" id="KW-1185">Reference proteome</keyword>
<protein>
    <submittedName>
        <fullName evidence="1">Uncharacterized protein</fullName>
    </submittedName>
</protein>
<reference evidence="1" key="1">
    <citation type="journal article" date="2022" name="bioRxiv">
        <title>Sequencing and chromosome-scale assembly of the giantPleurodeles waltlgenome.</title>
        <authorList>
            <person name="Brown T."/>
            <person name="Elewa A."/>
            <person name="Iarovenko S."/>
            <person name="Subramanian E."/>
            <person name="Araus A.J."/>
            <person name="Petzold A."/>
            <person name="Susuki M."/>
            <person name="Suzuki K.-i.T."/>
            <person name="Hayashi T."/>
            <person name="Toyoda A."/>
            <person name="Oliveira C."/>
            <person name="Osipova E."/>
            <person name="Leigh N.D."/>
            <person name="Simon A."/>
            <person name="Yun M.H."/>
        </authorList>
    </citation>
    <scope>NUCLEOTIDE SEQUENCE</scope>
    <source>
        <strain evidence="1">20211129_DDA</strain>
        <tissue evidence="1">Liver</tissue>
    </source>
</reference>
<dbReference type="AlphaFoldDB" id="A0AAV7W3P2"/>
<dbReference type="Proteomes" id="UP001066276">
    <property type="component" value="Chromosome 1_2"/>
</dbReference>
<name>A0AAV7W3P2_PLEWA</name>
<evidence type="ECO:0000313" key="2">
    <source>
        <dbReference type="Proteomes" id="UP001066276"/>
    </source>
</evidence>
<gene>
    <name evidence="1" type="ORF">NDU88_002125</name>
</gene>
<organism evidence="1 2">
    <name type="scientific">Pleurodeles waltl</name>
    <name type="common">Iberian ribbed newt</name>
    <dbReference type="NCBI Taxonomy" id="8319"/>
    <lineage>
        <taxon>Eukaryota</taxon>
        <taxon>Metazoa</taxon>
        <taxon>Chordata</taxon>
        <taxon>Craniata</taxon>
        <taxon>Vertebrata</taxon>
        <taxon>Euteleostomi</taxon>
        <taxon>Amphibia</taxon>
        <taxon>Batrachia</taxon>
        <taxon>Caudata</taxon>
        <taxon>Salamandroidea</taxon>
        <taxon>Salamandridae</taxon>
        <taxon>Pleurodelinae</taxon>
        <taxon>Pleurodeles</taxon>
    </lineage>
</organism>